<keyword evidence="9" id="KW-0131">Cell cycle</keyword>
<dbReference type="PANTHER" id="PTHR31570:SF1">
    <property type="entry name" value="HAUS AUGMIN-LIKE COMPLEX SUBUNIT 1"/>
    <property type="match status" value="1"/>
</dbReference>
<keyword evidence="8" id="KW-0206">Cytoskeleton</keyword>
<dbReference type="Proteomes" id="UP000522270">
    <property type="component" value="Unassembled WGS sequence"/>
</dbReference>
<comment type="subcellular location">
    <subcellularLocation>
        <location evidence="1">Cytoplasm</location>
        <location evidence="1">Cytoskeleton</location>
        <location evidence="1">Spindle</location>
    </subcellularLocation>
</comment>
<evidence type="ECO:0000256" key="7">
    <source>
        <dbReference type="ARBA" id="ARBA00023054"/>
    </source>
</evidence>
<reference evidence="11 12" key="1">
    <citation type="submission" date="2019-09" db="EMBL/GenBank/DDBJ databases">
        <title>Bird 10,000 Genomes (B10K) Project - Family phase.</title>
        <authorList>
            <person name="Zhang G."/>
        </authorList>
    </citation>
    <scope>NUCLEOTIDE SEQUENCE [LARGE SCALE GENOMIC DNA]</scope>
    <source>
        <strain evidence="11">B10K-DU-027-49</strain>
        <tissue evidence="11">Muscle</tissue>
    </source>
</reference>
<dbReference type="GO" id="GO:0007098">
    <property type="term" value="P:centrosome cycle"/>
    <property type="evidence" value="ECO:0007669"/>
    <property type="project" value="TreeGrafter"/>
</dbReference>
<dbReference type="OrthoDB" id="5372507at2759"/>
<dbReference type="GO" id="GO:0005874">
    <property type="term" value="C:microtubule"/>
    <property type="evidence" value="ECO:0007669"/>
    <property type="project" value="UniProtKB-KW"/>
</dbReference>
<keyword evidence="4" id="KW-0132">Cell division</keyword>
<keyword evidence="12" id="KW-1185">Reference proteome</keyword>
<dbReference type="Pfam" id="PF25762">
    <property type="entry name" value="HAUS1"/>
    <property type="match status" value="1"/>
</dbReference>
<evidence type="ECO:0000256" key="9">
    <source>
        <dbReference type="ARBA" id="ARBA00023306"/>
    </source>
</evidence>
<keyword evidence="6" id="KW-0498">Mitosis</keyword>
<feature type="non-terminal residue" evidence="11">
    <location>
        <position position="213"/>
    </location>
</feature>
<dbReference type="InterPro" id="IPR026243">
    <property type="entry name" value="HAUS1"/>
</dbReference>
<feature type="non-terminal residue" evidence="11">
    <location>
        <position position="1"/>
    </location>
</feature>
<evidence type="ECO:0000256" key="4">
    <source>
        <dbReference type="ARBA" id="ARBA00022618"/>
    </source>
</evidence>
<dbReference type="PANTHER" id="PTHR31570">
    <property type="entry name" value="HAUS AUGMIN-LIKE COMPLEX SUBUNIT 1"/>
    <property type="match status" value="1"/>
</dbReference>
<comment type="similarity">
    <text evidence="2">Belongs to the HAUS1 family.</text>
</comment>
<proteinExistence type="inferred from homology"/>
<evidence type="ECO:0000313" key="11">
    <source>
        <dbReference type="EMBL" id="NWU72347.1"/>
    </source>
</evidence>
<keyword evidence="3" id="KW-0963">Cytoplasm</keyword>
<dbReference type="AlphaFoldDB" id="A0A7K5Z4A0"/>
<evidence type="ECO:0000256" key="10">
    <source>
        <dbReference type="SAM" id="Coils"/>
    </source>
</evidence>
<feature type="coiled-coil region" evidence="10">
    <location>
        <begin position="145"/>
        <end position="200"/>
    </location>
</feature>
<evidence type="ECO:0000256" key="1">
    <source>
        <dbReference type="ARBA" id="ARBA00004186"/>
    </source>
</evidence>
<dbReference type="GO" id="GO:0051301">
    <property type="term" value="P:cell division"/>
    <property type="evidence" value="ECO:0007669"/>
    <property type="project" value="UniProtKB-KW"/>
</dbReference>
<dbReference type="PRINTS" id="PR02087">
    <property type="entry name" value="HAUSAUGMINL1"/>
</dbReference>
<keyword evidence="7 10" id="KW-0175">Coiled coil</keyword>
<dbReference type="GO" id="GO:0070652">
    <property type="term" value="C:HAUS complex"/>
    <property type="evidence" value="ECO:0007669"/>
    <property type="project" value="InterPro"/>
</dbReference>
<evidence type="ECO:0000256" key="5">
    <source>
        <dbReference type="ARBA" id="ARBA00022701"/>
    </source>
</evidence>
<dbReference type="GO" id="GO:0005819">
    <property type="term" value="C:spindle"/>
    <property type="evidence" value="ECO:0007669"/>
    <property type="project" value="UniProtKB-SubCell"/>
</dbReference>
<evidence type="ECO:0000256" key="8">
    <source>
        <dbReference type="ARBA" id="ARBA00023212"/>
    </source>
</evidence>
<accession>A0A7K5Z4A0</accession>
<sequence length="213" mass="24157">QVTLWLKKIYGNQPVPEYEVNANTVDILYELAECNEARDRDVSLLIEDMKEKATEYEAEANYLQDLLSESLGLSLSSLSSEGTSYLDVLADSAMILETKDTSLASLFCAINDMTSELYATESKNREIKLELSNISENLSAKLMWEKQLMEELKKAQELMEIEKARDESKSQNLEFLKMKSEDLQTRIKAAEEQLAARELDPSLTHKSLVSLSE</sequence>
<evidence type="ECO:0000313" key="12">
    <source>
        <dbReference type="Proteomes" id="UP000522270"/>
    </source>
</evidence>
<protein>
    <submittedName>
        <fullName evidence="11">HAUS1 protein</fullName>
    </submittedName>
</protein>
<evidence type="ECO:0000256" key="3">
    <source>
        <dbReference type="ARBA" id="ARBA00022490"/>
    </source>
</evidence>
<dbReference type="GO" id="GO:0051225">
    <property type="term" value="P:spindle assembly"/>
    <property type="evidence" value="ECO:0007669"/>
    <property type="project" value="InterPro"/>
</dbReference>
<dbReference type="GO" id="GO:0005829">
    <property type="term" value="C:cytosol"/>
    <property type="evidence" value="ECO:0007669"/>
    <property type="project" value="TreeGrafter"/>
</dbReference>
<keyword evidence="5" id="KW-0493">Microtubule</keyword>
<dbReference type="EMBL" id="VYZE01002226">
    <property type="protein sequence ID" value="NWU72347.1"/>
    <property type="molecule type" value="Genomic_DNA"/>
</dbReference>
<gene>
    <name evidence="11" type="primary">Haus1</name>
    <name evidence="11" type="ORF">PTEBUR_R01299</name>
</gene>
<evidence type="ECO:0000256" key="2">
    <source>
        <dbReference type="ARBA" id="ARBA00005479"/>
    </source>
</evidence>
<evidence type="ECO:0000256" key="6">
    <source>
        <dbReference type="ARBA" id="ARBA00022776"/>
    </source>
</evidence>
<name>A0A7K5Z4A0_9AVES</name>
<comment type="caution">
    <text evidence="11">The sequence shown here is derived from an EMBL/GenBank/DDBJ whole genome shotgun (WGS) entry which is preliminary data.</text>
</comment>
<organism evidence="11 12">
    <name type="scientific">Pterocles burchelli</name>
    <dbReference type="NCBI Taxonomy" id="2585816"/>
    <lineage>
        <taxon>Eukaryota</taxon>
        <taxon>Metazoa</taxon>
        <taxon>Chordata</taxon>
        <taxon>Craniata</taxon>
        <taxon>Vertebrata</taxon>
        <taxon>Euteleostomi</taxon>
        <taxon>Archelosauria</taxon>
        <taxon>Archosauria</taxon>
        <taxon>Dinosauria</taxon>
        <taxon>Saurischia</taxon>
        <taxon>Theropoda</taxon>
        <taxon>Coelurosauria</taxon>
        <taxon>Aves</taxon>
        <taxon>Neognathae</taxon>
        <taxon>Neoaves</taxon>
        <taxon>Columbimorphae</taxon>
        <taxon>Pterocliformes</taxon>
        <taxon>Pteroclidae</taxon>
        <taxon>Pterocles</taxon>
    </lineage>
</organism>